<dbReference type="AlphaFoldDB" id="A0A383CJ53"/>
<dbReference type="EMBL" id="UINC01209168">
    <property type="protein sequence ID" value="SVE32073.1"/>
    <property type="molecule type" value="Genomic_DNA"/>
</dbReference>
<proteinExistence type="predicted"/>
<organism evidence="1">
    <name type="scientific">marine metagenome</name>
    <dbReference type="NCBI Taxonomy" id="408172"/>
    <lineage>
        <taxon>unclassified sequences</taxon>
        <taxon>metagenomes</taxon>
        <taxon>ecological metagenomes</taxon>
    </lineage>
</organism>
<evidence type="ECO:0000313" key="1">
    <source>
        <dbReference type="EMBL" id="SVE32073.1"/>
    </source>
</evidence>
<protein>
    <submittedName>
        <fullName evidence="1">Uncharacterized protein</fullName>
    </submittedName>
</protein>
<accession>A0A383CJ53</accession>
<sequence length="122" mass="14982">NFSEADFKKILNLKNGVRNDFLMRFFGYKYQANLFYTYDKIEHYKTDNQEIIKKTSPFRIQLQIISEKEKKRLMAKFKIHQYKKNLGADILILDNTNYYLINKNKKFKLKFKNKNYKIYEKI</sequence>
<reference evidence="1" key="1">
    <citation type="submission" date="2018-05" db="EMBL/GenBank/DDBJ databases">
        <authorList>
            <person name="Lanie J.A."/>
            <person name="Ng W.-L."/>
            <person name="Kazmierczak K.M."/>
            <person name="Andrzejewski T.M."/>
            <person name="Davidsen T.M."/>
            <person name="Wayne K.J."/>
            <person name="Tettelin H."/>
            <person name="Glass J.I."/>
            <person name="Rusch D."/>
            <person name="Podicherti R."/>
            <person name="Tsui H.-C.T."/>
            <person name="Winkler M.E."/>
        </authorList>
    </citation>
    <scope>NUCLEOTIDE SEQUENCE</scope>
</reference>
<name>A0A383CJ53_9ZZZZ</name>
<feature type="non-terminal residue" evidence="1">
    <location>
        <position position="1"/>
    </location>
</feature>
<gene>
    <name evidence="1" type="ORF">METZ01_LOCUS484927</name>
</gene>